<dbReference type="Pfam" id="PF12874">
    <property type="entry name" value="zf-met"/>
    <property type="match status" value="3"/>
</dbReference>
<dbReference type="InterPro" id="IPR006561">
    <property type="entry name" value="DZF_dom"/>
</dbReference>
<dbReference type="GO" id="GO:0003725">
    <property type="term" value="F:double-stranded RNA binding"/>
    <property type="evidence" value="ECO:0007669"/>
    <property type="project" value="TreeGrafter"/>
</dbReference>
<dbReference type="SMART" id="SM00572">
    <property type="entry name" value="DZF"/>
    <property type="match status" value="1"/>
</dbReference>
<dbReference type="InterPro" id="IPR043519">
    <property type="entry name" value="NT_sf"/>
</dbReference>
<dbReference type="PROSITE" id="PS51703">
    <property type="entry name" value="DZF"/>
    <property type="match status" value="1"/>
</dbReference>
<proteinExistence type="predicted"/>
<feature type="region of interest" description="Disordered" evidence="1">
    <location>
        <begin position="224"/>
        <end position="255"/>
    </location>
</feature>
<evidence type="ECO:0000256" key="1">
    <source>
        <dbReference type="SAM" id="MobiDB-lite"/>
    </source>
</evidence>
<dbReference type="Gene3D" id="1.10.1410.40">
    <property type="match status" value="1"/>
</dbReference>
<evidence type="ECO:0000259" key="2">
    <source>
        <dbReference type="PROSITE" id="PS51703"/>
    </source>
</evidence>
<gene>
    <name evidence="3" type="ORF">QR98_0015380</name>
</gene>
<dbReference type="GO" id="GO:0008270">
    <property type="term" value="F:zinc ion binding"/>
    <property type="evidence" value="ECO:0007669"/>
    <property type="project" value="InterPro"/>
</dbReference>
<evidence type="ECO:0000313" key="4">
    <source>
        <dbReference type="Proteomes" id="UP000616769"/>
    </source>
</evidence>
<evidence type="ECO:0000313" key="3">
    <source>
        <dbReference type="EMBL" id="KPM03108.1"/>
    </source>
</evidence>
<dbReference type="GO" id="GO:0071011">
    <property type="term" value="C:precatalytic spliceosome"/>
    <property type="evidence" value="ECO:0007669"/>
    <property type="project" value="TreeGrafter"/>
</dbReference>
<dbReference type="PROSITE" id="PS00028">
    <property type="entry name" value="ZINC_FINGER_C2H2_1"/>
    <property type="match status" value="2"/>
</dbReference>
<dbReference type="AlphaFoldDB" id="A0A131ZW63"/>
<feature type="compositionally biased region" description="Basic and acidic residues" evidence="1">
    <location>
        <begin position="848"/>
        <end position="857"/>
    </location>
</feature>
<accession>A0A131ZW63</accession>
<feature type="compositionally biased region" description="Basic and acidic residues" evidence="1">
    <location>
        <begin position="109"/>
        <end position="123"/>
    </location>
</feature>
<dbReference type="Pfam" id="PF20965">
    <property type="entry name" value="DZF_C"/>
    <property type="match status" value="1"/>
</dbReference>
<dbReference type="GO" id="GO:0003727">
    <property type="term" value="F:single-stranded RNA binding"/>
    <property type="evidence" value="ECO:0007669"/>
    <property type="project" value="TreeGrafter"/>
</dbReference>
<reference evidence="3 4" key="1">
    <citation type="journal article" date="2015" name="Parasit. Vectors">
        <title>Draft genome of the scabies mite.</title>
        <authorList>
            <person name="Rider S.D.Jr."/>
            <person name="Morgan M.S."/>
            <person name="Arlian L.G."/>
        </authorList>
    </citation>
    <scope>NUCLEOTIDE SEQUENCE [LARGE SCALE GENOMIC DNA]</scope>
    <source>
        <strain evidence="3">Arlian Lab</strain>
    </source>
</reference>
<sequence length="868" mass="100012">MPALKQSIVQSTAANLTTNPFVAPSYLAYSNAFVSNPPFPAPPLIPPSINLVSNMLGPFQSIPSSVVRQLPPNLPPSIPVPVTSTNYPMLANQFNYAQAYSGSKRKSSHQSEAEIDSRKNKKSRFEPKKETYCDVCDLNFSNESDLLQHLLGKQHNMKMELKTMAKLKEKKLLLGNFSTNSIEEDKNCDELETKITNAQNVMLYCKMCDIPCIGVDSYRNHITGNRHQRSSSSSSSSSLSERRGSNRARDDKVFQKELDQNNIPEIVSPNVPKALRSKIFKLFSQKGSVSKEKRIESNFNLLEFFLFEGSKQSLDDISSHDEEDDDDETDLTNVKPIGQDFIEEVLSHNGKLVCFTCTICECRFNDINAKNLHLKGRRHRLQYKKKVDPNYMIEFIKSDRIKLERLEKQTKLYNPYETNTIKIIDETEKIYSSDLNPFEIQEHSKIFSTIVNYGRNQSSNSQEKSRSFSDYLLQHKYDQLSPEKSDLEYFNDVTFLLEKAIRSIGKLIELNFLTTKFSTRESHFNRELIDFHQIQYLLENKHNLITESNSIIDFLRIVRSGPLGKGVLLKEERTFELIVLVSILPSKNLLRLFTKLLGSNIQDLLENNLKFVEPFEVQLEELIDEGMIKLILFPVSCANDPHKILTYEIYFTSPQISSDYSSGLEDQDTSALIDLDVCQQSLTKIRRFRWFKDKLANHACLMFIYRIIRDISRSEKVWNKLPSWNIEVILERIAVSMEQIEPSSLFRHFFEFLASGIALVIGFGLLDPCEKKIQNIFDSVSEKSNVYITWAAQHTLRMVALRKLDQVLSVDQKKVYKIRMEELETKKALQKQKLSNEECPKPSKKMKSQAEDSKNDVDDFCEENLYKN</sequence>
<dbReference type="Gene3D" id="3.30.160.60">
    <property type="entry name" value="Classic Zinc Finger"/>
    <property type="match status" value="1"/>
</dbReference>
<dbReference type="PANTHER" id="PTHR45762:SF3">
    <property type="entry name" value="ZINC-FINGER PROTEIN AT 72D, ISOFORM B"/>
    <property type="match status" value="1"/>
</dbReference>
<name>A0A131ZW63_SARSC</name>
<dbReference type="InterPro" id="IPR036236">
    <property type="entry name" value="Znf_C2H2_sf"/>
</dbReference>
<dbReference type="SMART" id="SM00451">
    <property type="entry name" value="ZnF_U1"/>
    <property type="match status" value="3"/>
</dbReference>
<dbReference type="Proteomes" id="UP000616769">
    <property type="component" value="Unassembled WGS sequence"/>
</dbReference>
<dbReference type="EMBL" id="JXLN01004154">
    <property type="protein sequence ID" value="KPM03108.1"/>
    <property type="molecule type" value="Genomic_DNA"/>
</dbReference>
<dbReference type="PANTHER" id="PTHR45762">
    <property type="entry name" value="ZINC FINGER RNA-BINDING PROTEIN"/>
    <property type="match status" value="1"/>
</dbReference>
<dbReference type="SUPFAM" id="SSF57667">
    <property type="entry name" value="beta-beta-alpha zinc fingers"/>
    <property type="match status" value="3"/>
</dbReference>
<organism evidence="3 4">
    <name type="scientific">Sarcoptes scabiei</name>
    <name type="common">Itch mite</name>
    <name type="synonym">Acarus scabiei</name>
    <dbReference type="NCBI Taxonomy" id="52283"/>
    <lineage>
        <taxon>Eukaryota</taxon>
        <taxon>Metazoa</taxon>
        <taxon>Ecdysozoa</taxon>
        <taxon>Arthropoda</taxon>
        <taxon>Chelicerata</taxon>
        <taxon>Arachnida</taxon>
        <taxon>Acari</taxon>
        <taxon>Acariformes</taxon>
        <taxon>Sarcoptiformes</taxon>
        <taxon>Astigmata</taxon>
        <taxon>Psoroptidia</taxon>
        <taxon>Sarcoptoidea</taxon>
        <taxon>Sarcoptidae</taxon>
        <taxon>Sarcoptinae</taxon>
        <taxon>Sarcoptes</taxon>
    </lineage>
</organism>
<protein>
    <submittedName>
        <fullName evidence="3">Zinc finger RNA-binding protein-like protein</fullName>
    </submittedName>
</protein>
<dbReference type="InterPro" id="IPR003604">
    <property type="entry name" value="Matrin/U1-like-C_Znf_C2H2"/>
</dbReference>
<comment type="caution">
    <text evidence="3">The sequence shown here is derived from an EMBL/GenBank/DDBJ whole genome shotgun (WGS) entry which is preliminary data.</text>
</comment>
<feature type="region of interest" description="Disordered" evidence="1">
    <location>
        <begin position="101"/>
        <end position="123"/>
    </location>
</feature>
<dbReference type="SMART" id="SM00355">
    <property type="entry name" value="ZnF_C2H2"/>
    <property type="match status" value="3"/>
</dbReference>
<feature type="domain" description="DZF" evidence="2">
    <location>
        <begin position="445"/>
        <end position="853"/>
    </location>
</feature>
<dbReference type="InterPro" id="IPR013087">
    <property type="entry name" value="Znf_C2H2_type"/>
</dbReference>
<dbReference type="InterPro" id="IPR049402">
    <property type="entry name" value="DZF_dom_C"/>
</dbReference>
<dbReference type="VEuPathDB" id="VectorBase:SSCA002034"/>
<feature type="region of interest" description="Disordered" evidence="1">
    <location>
        <begin position="831"/>
        <end position="868"/>
    </location>
</feature>
<feature type="compositionally biased region" description="Low complexity" evidence="1">
    <location>
        <begin position="230"/>
        <end position="239"/>
    </location>
</feature>
<dbReference type="Gene3D" id="3.30.460.10">
    <property type="entry name" value="Beta Polymerase, domain 2"/>
    <property type="match status" value="1"/>
</dbReference>
<feature type="compositionally biased region" description="Basic and acidic residues" evidence="1">
    <location>
        <begin position="240"/>
        <end position="255"/>
    </location>
</feature>